<feature type="transmembrane region" description="Helical" evidence="9">
    <location>
        <begin position="6"/>
        <end position="27"/>
    </location>
</feature>
<keyword evidence="6 9" id="KW-1133">Transmembrane helix</keyword>
<comment type="similarity">
    <text evidence="8">Belongs to the binding-protein-dependent transport system permease family. LivHM subfamily.</text>
</comment>
<feature type="transmembrane region" description="Helical" evidence="9">
    <location>
        <begin position="128"/>
        <end position="156"/>
    </location>
</feature>
<dbReference type="RefSeq" id="WP_380232730.1">
    <property type="nucleotide sequence ID" value="NZ_JBHSVH010000002.1"/>
</dbReference>
<organism evidence="10 11">
    <name type="scientific">Kitasatospora paranensis</name>
    <dbReference type="NCBI Taxonomy" id="258053"/>
    <lineage>
        <taxon>Bacteria</taxon>
        <taxon>Bacillati</taxon>
        <taxon>Actinomycetota</taxon>
        <taxon>Actinomycetes</taxon>
        <taxon>Kitasatosporales</taxon>
        <taxon>Streptomycetaceae</taxon>
        <taxon>Kitasatospora</taxon>
    </lineage>
</organism>
<evidence type="ECO:0000256" key="2">
    <source>
        <dbReference type="ARBA" id="ARBA00022448"/>
    </source>
</evidence>
<sequence>MNTLLQTLFNGLALGSVYALISLGFSLVHKASGAVNFAHGSLLLLGGYLVAEFHSSLGFAGAVALAAVGTAAAAMAEATVLRRVRGTGAAVPTILTIGVDILLFTELARRIGGEVLGTGDPWGARVASFAGITVAQARIASLLVTLLLVGAFLAAFRWTRWGLAMRASALDQEAAELMGVRGERLRMSAWALAGSLAAVAAVFLAAFPSPGLDRTTGQIALAAFPAAVIGGLGSVGGALLGSIVVGLTQAAAAGYQQQLSALGHGVADIAPYAVMVLVLVIRPQGLLGSKELTRV</sequence>
<comment type="subcellular location">
    <subcellularLocation>
        <location evidence="1">Cell membrane</location>
        <topology evidence="1">Multi-pass membrane protein</topology>
    </subcellularLocation>
</comment>
<name>A0ABW2G781_9ACTN</name>
<feature type="transmembrane region" description="Helical" evidence="9">
    <location>
        <begin position="187"/>
        <end position="207"/>
    </location>
</feature>
<accession>A0ABW2G781</accession>
<evidence type="ECO:0000256" key="5">
    <source>
        <dbReference type="ARBA" id="ARBA00022970"/>
    </source>
</evidence>
<dbReference type="CDD" id="cd06582">
    <property type="entry name" value="TM_PBP1_LivH_like"/>
    <property type="match status" value="1"/>
</dbReference>
<keyword evidence="11" id="KW-1185">Reference proteome</keyword>
<protein>
    <submittedName>
        <fullName evidence="10">Branched-chain amino acid ABC transporter permease</fullName>
    </submittedName>
</protein>
<proteinExistence type="inferred from homology"/>
<evidence type="ECO:0000256" key="3">
    <source>
        <dbReference type="ARBA" id="ARBA00022475"/>
    </source>
</evidence>
<evidence type="ECO:0000256" key="6">
    <source>
        <dbReference type="ARBA" id="ARBA00022989"/>
    </source>
</evidence>
<evidence type="ECO:0000256" key="9">
    <source>
        <dbReference type="SAM" id="Phobius"/>
    </source>
</evidence>
<reference evidence="11" key="1">
    <citation type="journal article" date="2019" name="Int. J. Syst. Evol. Microbiol.">
        <title>The Global Catalogue of Microorganisms (GCM) 10K type strain sequencing project: providing services to taxonomists for standard genome sequencing and annotation.</title>
        <authorList>
            <consortium name="The Broad Institute Genomics Platform"/>
            <consortium name="The Broad Institute Genome Sequencing Center for Infectious Disease"/>
            <person name="Wu L."/>
            <person name="Ma J."/>
        </authorList>
    </citation>
    <scope>NUCLEOTIDE SEQUENCE [LARGE SCALE GENOMIC DNA]</scope>
    <source>
        <strain evidence="11">CGMCC 1.12859</strain>
    </source>
</reference>
<feature type="transmembrane region" description="Helical" evidence="9">
    <location>
        <begin position="88"/>
        <end position="108"/>
    </location>
</feature>
<dbReference type="PANTHER" id="PTHR11795:SF450">
    <property type="entry name" value="ABC TRANSPORTER PERMEASE PROTEIN"/>
    <property type="match status" value="1"/>
</dbReference>
<keyword evidence="7 9" id="KW-0472">Membrane</keyword>
<evidence type="ECO:0000256" key="1">
    <source>
        <dbReference type="ARBA" id="ARBA00004651"/>
    </source>
</evidence>
<dbReference type="Pfam" id="PF02653">
    <property type="entry name" value="BPD_transp_2"/>
    <property type="match status" value="1"/>
</dbReference>
<evidence type="ECO:0000256" key="8">
    <source>
        <dbReference type="ARBA" id="ARBA00037998"/>
    </source>
</evidence>
<evidence type="ECO:0000256" key="7">
    <source>
        <dbReference type="ARBA" id="ARBA00023136"/>
    </source>
</evidence>
<dbReference type="InterPro" id="IPR052157">
    <property type="entry name" value="BCAA_transport_permease"/>
</dbReference>
<evidence type="ECO:0000256" key="4">
    <source>
        <dbReference type="ARBA" id="ARBA00022692"/>
    </source>
</evidence>
<keyword evidence="2" id="KW-0813">Transport</keyword>
<dbReference type="InterPro" id="IPR001851">
    <property type="entry name" value="ABC_transp_permease"/>
</dbReference>
<evidence type="ECO:0000313" key="10">
    <source>
        <dbReference type="EMBL" id="MFC7184363.1"/>
    </source>
</evidence>
<dbReference type="PANTHER" id="PTHR11795">
    <property type="entry name" value="BRANCHED-CHAIN AMINO ACID TRANSPORT SYSTEM PERMEASE PROTEIN LIVH"/>
    <property type="match status" value="1"/>
</dbReference>
<evidence type="ECO:0000313" key="11">
    <source>
        <dbReference type="Proteomes" id="UP001596435"/>
    </source>
</evidence>
<dbReference type="EMBL" id="JBHTAJ010000098">
    <property type="protein sequence ID" value="MFC7184363.1"/>
    <property type="molecule type" value="Genomic_DNA"/>
</dbReference>
<keyword evidence="3" id="KW-1003">Cell membrane</keyword>
<keyword evidence="5" id="KW-0029">Amino-acid transport</keyword>
<comment type="caution">
    <text evidence="10">The sequence shown here is derived from an EMBL/GenBank/DDBJ whole genome shotgun (WGS) entry which is preliminary data.</text>
</comment>
<dbReference type="Proteomes" id="UP001596435">
    <property type="component" value="Unassembled WGS sequence"/>
</dbReference>
<keyword evidence="4 9" id="KW-0812">Transmembrane</keyword>
<gene>
    <name evidence="10" type="ORF">ACFQMG_32900</name>
</gene>
<feature type="transmembrane region" description="Helical" evidence="9">
    <location>
        <begin position="219"/>
        <end position="247"/>
    </location>
</feature>
<feature type="transmembrane region" description="Helical" evidence="9">
    <location>
        <begin position="259"/>
        <end position="281"/>
    </location>
</feature>